<organism evidence="1 2">
    <name type="scientific">Paraburkholderia piptadeniae</name>
    <dbReference type="NCBI Taxonomy" id="1701573"/>
    <lineage>
        <taxon>Bacteria</taxon>
        <taxon>Pseudomonadati</taxon>
        <taxon>Pseudomonadota</taxon>
        <taxon>Betaproteobacteria</taxon>
        <taxon>Burkholderiales</taxon>
        <taxon>Burkholderiaceae</taxon>
        <taxon>Paraburkholderia</taxon>
    </lineage>
</organism>
<name>A0A1N7SGT0_9BURK</name>
<dbReference type="RefSeq" id="WP_087737197.1">
    <property type="nucleotide sequence ID" value="NZ_CYGY02000052.1"/>
</dbReference>
<protein>
    <recommendedName>
        <fullName evidence="3">HEPN domain-containing protein</fullName>
    </recommendedName>
</protein>
<evidence type="ECO:0000313" key="1">
    <source>
        <dbReference type="EMBL" id="SIT46599.1"/>
    </source>
</evidence>
<dbReference type="OrthoDB" id="9103738at2"/>
<proteinExistence type="predicted"/>
<comment type="caution">
    <text evidence="1">The sequence shown here is derived from an EMBL/GenBank/DDBJ whole genome shotgun (WGS) entry which is preliminary data.</text>
</comment>
<accession>A0A1N7SGT0</accession>
<dbReference type="Proteomes" id="UP000195569">
    <property type="component" value="Unassembled WGS sequence"/>
</dbReference>
<evidence type="ECO:0008006" key="3">
    <source>
        <dbReference type="Google" id="ProtNLM"/>
    </source>
</evidence>
<dbReference type="AlphaFoldDB" id="A0A1N7SGT0"/>
<gene>
    <name evidence="1" type="ORF">BN2476_520019</name>
</gene>
<reference evidence="1" key="1">
    <citation type="submission" date="2016-12" db="EMBL/GenBank/DDBJ databases">
        <authorList>
            <person name="Moulin L."/>
        </authorList>
    </citation>
    <scope>NUCLEOTIDE SEQUENCE [LARGE SCALE GENOMIC DNA]</scope>
    <source>
        <strain evidence="1">STM 7183</strain>
    </source>
</reference>
<sequence>MDIENHMAAATRIERSLQKCAAQDCEMKIEGAMLAGTHWLNAALHRMGVTQPTGDVFHSYLLTVNEYRRLCVAAEEMVRALSEIEGLRPPFVRGNWPGAEAAADRALALLSVIRSRVGKPG</sequence>
<dbReference type="EMBL" id="CYGY02000052">
    <property type="protein sequence ID" value="SIT46599.1"/>
    <property type="molecule type" value="Genomic_DNA"/>
</dbReference>
<keyword evidence="2" id="KW-1185">Reference proteome</keyword>
<evidence type="ECO:0000313" key="2">
    <source>
        <dbReference type="Proteomes" id="UP000195569"/>
    </source>
</evidence>